<sequence>MTQETLQQEDTIGKEEHASVVQIIQTMVKTSKALRIYLPNNPVLIGFISELGTRMTVHLARYGELSLEVDPFALRCQGAKVYENTDPKESIASRLYADGIRALFFDQGVQSAELTAFLGIAGFDRLSHDDDIVTRLWERNLQHIGYLTEEDFREGAPAEDSGTSGDQREALERIRQALLEQPPPAPRMIPKHLLMLNADEEKWLQGALEAEGRCNGLDDVIGVLAATVAGTRDPELYRDFISMMETLAVTLLLGGDMGHALKLVRFLDRMRQRSGITEEQRAPLEAALAAVLSDATVQTLQVALDTTDARTGYGELKELLLILGLPALGPICELLGRVEKLKVRKLLIEVLVELGREDPAVFRPFLSDPRWYLVRNLVLILSLIGTPEALRMILGLTSNREARIRREVLGFLERTDDEKSKPYILKYLRDESSALRIKALQVLARERLPFALKPIVALAAADDFQERPFPERMAVCQSLGELGQERAIPMLRELLMKRYWFNKGNEKEAVQLALAGLARVNGSAVLPLLEEARSQKRGGELRELIDQAVSEARAAKAGRKR</sequence>
<dbReference type="Proteomes" id="UP000306416">
    <property type="component" value="Unassembled WGS sequence"/>
</dbReference>
<dbReference type="EMBL" id="SRSC01000001">
    <property type="protein sequence ID" value="TGU74389.1"/>
    <property type="molecule type" value="Genomic_DNA"/>
</dbReference>
<comment type="caution">
    <text evidence="1">The sequence shown here is derived from an EMBL/GenBank/DDBJ whole genome shotgun (WGS) entry which is preliminary data.</text>
</comment>
<dbReference type="SUPFAM" id="SSF48371">
    <property type="entry name" value="ARM repeat"/>
    <property type="match status" value="1"/>
</dbReference>
<accession>A0A4S1CL11</accession>
<name>A0A4S1CL11_9BACT</name>
<dbReference type="InterPro" id="IPR016024">
    <property type="entry name" value="ARM-type_fold"/>
</dbReference>
<proteinExistence type="predicted"/>
<organism evidence="1 2">
    <name type="scientific">Geomonas terrae</name>
    <dbReference type="NCBI Taxonomy" id="2562681"/>
    <lineage>
        <taxon>Bacteria</taxon>
        <taxon>Pseudomonadati</taxon>
        <taxon>Thermodesulfobacteriota</taxon>
        <taxon>Desulfuromonadia</taxon>
        <taxon>Geobacterales</taxon>
        <taxon>Geobacteraceae</taxon>
        <taxon>Geomonas</taxon>
    </lineage>
</organism>
<dbReference type="RefSeq" id="WP_135868721.1">
    <property type="nucleotide sequence ID" value="NZ_SRSC01000001.1"/>
</dbReference>
<dbReference type="AlphaFoldDB" id="A0A4S1CL11"/>
<dbReference type="InterPro" id="IPR011989">
    <property type="entry name" value="ARM-like"/>
</dbReference>
<protein>
    <submittedName>
        <fullName evidence="1">HEAT repeat domain-containing protein</fullName>
    </submittedName>
</protein>
<gene>
    <name evidence="1" type="ORF">E4633_02680</name>
</gene>
<evidence type="ECO:0000313" key="2">
    <source>
        <dbReference type="Proteomes" id="UP000306416"/>
    </source>
</evidence>
<evidence type="ECO:0000313" key="1">
    <source>
        <dbReference type="EMBL" id="TGU74389.1"/>
    </source>
</evidence>
<keyword evidence="2" id="KW-1185">Reference proteome</keyword>
<dbReference type="Gene3D" id="1.25.10.10">
    <property type="entry name" value="Leucine-rich Repeat Variant"/>
    <property type="match status" value="1"/>
</dbReference>
<reference evidence="1 2" key="1">
    <citation type="submission" date="2019-04" db="EMBL/GenBank/DDBJ databases">
        <title>Geobacter oryzae sp. nov., ferric-reducing bacteria isolated from paddy soil.</title>
        <authorList>
            <person name="Xu Z."/>
            <person name="Masuda Y."/>
            <person name="Itoh H."/>
            <person name="Senoo K."/>
        </authorList>
    </citation>
    <scope>NUCLEOTIDE SEQUENCE [LARGE SCALE GENOMIC DNA]</scope>
    <source>
        <strain evidence="1 2">Red111</strain>
    </source>
</reference>